<dbReference type="GO" id="GO:0003824">
    <property type="term" value="F:catalytic activity"/>
    <property type="evidence" value="ECO:0007669"/>
    <property type="project" value="UniProtKB-ARBA"/>
</dbReference>
<dbReference type="SFLD" id="SFLDS00001">
    <property type="entry name" value="Enolase"/>
    <property type="match status" value="1"/>
</dbReference>
<dbReference type="SFLD" id="SFLDG00180">
    <property type="entry name" value="muconate_cycloisomerase"/>
    <property type="match status" value="1"/>
</dbReference>
<dbReference type="PROSITE" id="PS00909">
    <property type="entry name" value="MR_MLE_2"/>
    <property type="match status" value="1"/>
</dbReference>
<evidence type="ECO:0000259" key="2">
    <source>
        <dbReference type="SMART" id="SM00922"/>
    </source>
</evidence>
<dbReference type="InterPro" id="IPR013342">
    <property type="entry name" value="Mandelate_racemase_C"/>
</dbReference>
<dbReference type="Pfam" id="PF13378">
    <property type="entry name" value="MR_MLE_C"/>
    <property type="match status" value="1"/>
</dbReference>
<evidence type="ECO:0000256" key="1">
    <source>
        <dbReference type="ARBA" id="ARBA00022723"/>
    </source>
</evidence>
<dbReference type="GO" id="GO:0046872">
    <property type="term" value="F:metal ion binding"/>
    <property type="evidence" value="ECO:0007669"/>
    <property type="project" value="UniProtKB-KW"/>
</dbReference>
<dbReference type="SUPFAM" id="SSF51604">
    <property type="entry name" value="Enolase C-terminal domain-like"/>
    <property type="match status" value="1"/>
</dbReference>
<dbReference type="AlphaFoldDB" id="J9GBT6"/>
<sequence length="346" mass="38857">MVYNVDILPKELHFKKPARTSRGEYVTRRIWLVRIISPDSDCLGIGECAPLPDLSCDAVPNYEFVLRKACQKLAESGVVDWELVTPYPSILFGLETALFHLQANSLRFWNTSFGLGREGIPINGLIWMDSYENMYHSIEQKLEAGFTCIKLKIGAIDFEKELALLAHIRQRFSADQITLRVDANGAFRPEDALEKLQRLAAFDIHSIEQPIRAGQWQEMAKLCAVSPIPIALDEELIGIHYTADKMKLLDTIRPAYVVLKPSLHGGFRGSSEWIDLARERGIGYWITSALESNVGLNAIAQWCATLEMEIPQGLGTGQLFVDNIVEPLQIKGGKLWFTNPFAQLAI</sequence>
<organism evidence="3">
    <name type="scientific">gut metagenome</name>
    <dbReference type="NCBI Taxonomy" id="749906"/>
    <lineage>
        <taxon>unclassified sequences</taxon>
        <taxon>metagenomes</taxon>
        <taxon>organismal metagenomes</taxon>
    </lineage>
</organism>
<evidence type="ECO:0000313" key="3">
    <source>
        <dbReference type="EMBL" id="EJW96874.1"/>
    </source>
</evidence>
<dbReference type="CDD" id="cd03320">
    <property type="entry name" value="OSBS"/>
    <property type="match status" value="1"/>
</dbReference>
<dbReference type="SFLD" id="SFLDF00009">
    <property type="entry name" value="o-succinylbenzoate_synthase"/>
    <property type="match status" value="1"/>
</dbReference>
<gene>
    <name evidence="3" type="ORF">EVA_15024</name>
</gene>
<dbReference type="PANTHER" id="PTHR48073:SF2">
    <property type="entry name" value="O-SUCCINYLBENZOATE SYNTHASE"/>
    <property type="match status" value="1"/>
</dbReference>
<comment type="caution">
    <text evidence="3">The sequence shown here is derived from an EMBL/GenBank/DDBJ whole genome shotgun (WGS) entry which is preliminary data.</text>
</comment>
<feature type="domain" description="Mandelate racemase/muconate lactonizing enzyme C-terminal" evidence="2">
    <location>
        <begin position="131"/>
        <end position="229"/>
    </location>
</feature>
<dbReference type="GO" id="GO:0009063">
    <property type="term" value="P:amino acid catabolic process"/>
    <property type="evidence" value="ECO:0007669"/>
    <property type="project" value="InterPro"/>
</dbReference>
<dbReference type="Gene3D" id="3.30.390.10">
    <property type="entry name" value="Enolase-like, N-terminal domain"/>
    <property type="match status" value="1"/>
</dbReference>
<dbReference type="EMBL" id="AMCI01005061">
    <property type="protein sequence ID" value="EJW96874.1"/>
    <property type="molecule type" value="Genomic_DNA"/>
</dbReference>
<dbReference type="InterPro" id="IPR036849">
    <property type="entry name" value="Enolase-like_C_sf"/>
</dbReference>
<keyword evidence="1" id="KW-0479">Metal-binding</keyword>
<proteinExistence type="predicted"/>
<protein>
    <submittedName>
        <fullName evidence="3">O-succinylbenzoate synthase</fullName>
    </submittedName>
</protein>
<dbReference type="SMART" id="SM00922">
    <property type="entry name" value="MR_MLE"/>
    <property type="match status" value="1"/>
</dbReference>
<name>J9GBT6_9ZZZZ</name>
<accession>J9GBT6</accession>
<dbReference type="SUPFAM" id="SSF54826">
    <property type="entry name" value="Enolase N-terminal domain-like"/>
    <property type="match status" value="1"/>
</dbReference>
<dbReference type="InterPro" id="IPR018110">
    <property type="entry name" value="Mandel_Rmase/mucon_lact_enz_CS"/>
</dbReference>
<dbReference type="InterPro" id="IPR029065">
    <property type="entry name" value="Enolase_C-like"/>
</dbReference>
<reference evidence="3" key="1">
    <citation type="journal article" date="2012" name="PLoS ONE">
        <title>Gene sets for utilization of primary and secondary nutrition supplies in the distal gut of endangered iberian lynx.</title>
        <authorList>
            <person name="Alcaide M."/>
            <person name="Messina E."/>
            <person name="Richter M."/>
            <person name="Bargiela R."/>
            <person name="Peplies J."/>
            <person name="Huws S.A."/>
            <person name="Newbold C.J."/>
            <person name="Golyshin P.N."/>
            <person name="Simon M.A."/>
            <person name="Lopez G."/>
            <person name="Yakimov M.M."/>
            <person name="Ferrer M."/>
        </authorList>
    </citation>
    <scope>NUCLEOTIDE SEQUENCE</scope>
</reference>
<dbReference type="PANTHER" id="PTHR48073">
    <property type="entry name" value="O-SUCCINYLBENZOATE SYNTHASE-RELATED"/>
    <property type="match status" value="1"/>
</dbReference>
<dbReference type="InterPro" id="IPR029017">
    <property type="entry name" value="Enolase-like_N"/>
</dbReference>
<dbReference type="Gene3D" id="3.20.20.120">
    <property type="entry name" value="Enolase-like C-terminal domain"/>
    <property type="match status" value="1"/>
</dbReference>